<dbReference type="AlphaFoldDB" id="A0A402CG34"/>
<dbReference type="Proteomes" id="UP000287519">
    <property type="component" value="Unassembled WGS sequence"/>
</dbReference>
<protein>
    <submittedName>
        <fullName evidence="1">Uncharacterized protein</fullName>
    </submittedName>
</protein>
<sequence>MIDEALVAALTGDRREEYIEALLERAEVMKEFDFEGVRFCSRGVTPLGQLVRSPEEIREETALLRSQLGSQ</sequence>
<dbReference type="OrthoDB" id="9908205at2"/>
<gene>
    <name evidence="1" type="ORF">Rhow_006717</name>
</gene>
<keyword evidence="2" id="KW-1185">Reference proteome</keyword>
<reference evidence="1 2" key="1">
    <citation type="submission" date="2018-11" db="EMBL/GenBank/DDBJ databases">
        <title>Microbial catabolism of amino acid.</title>
        <authorList>
            <person name="Hibi M."/>
            <person name="Ogawa J."/>
        </authorList>
    </citation>
    <scope>NUCLEOTIDE SEQUENCE [LARGE SCALE GENOMIC DNA]</scope>
    <source>
        <strain evidence="1 2">C31-06</strain>
    </source>
</reference>
<proteinExistence type="predicted"/>
<evidence type="ECO:0000313" key="1">
    <source>
        <dbReference type="EMBL" id="GCE42588.1"/>
    </source>
</evidence>
<name>A0A402CG34_RHOWR</name>
<comment type="caution">
    <text evidence="1">The sequence shown here is derived from an EMBL/GenBank/DDBJ whole genome shotgun (WGS) entry which is preliminary data.</text>
</comment>
<dbReference type="RefSeq" id="WP_124394511.1">
    <property type="nucleotide sequence ID" value="NZ_BHYM01000060.1"/>
</dbReference>
<accession>A0A402CG34</accession>
<organism evidence="1 2">
    <name type="scientific">Rhodococcus wratislaviensis</name>
    <name type="common">Tsukamurella wratislaviensis</name>
    <dbReference type="NCBI Taxonomy" id="44752"/>
    <lineage>
        <taxon>Bacteria</taxon>
        <taxon>Bacillati</taxon>
        <taxon>Actinomycetota</taxon>
        <taxon>Actinomycetes</taxon>
        <taxon>Mycobacteriales</taxon>
        <taxon>Nocardiaceae</taxon>
        <taxon>Rhodococcus</taxon>
    </lineage>
</organism>
<dbReference type="EMBL" id="BHYM01000060">
    <property type="protein sequence ID" value="GCE42588.1"/>
    <property type="molecule type" value="Genomic_DNA"/>
</dbReference>
<evidence type="ECO:0000313" key="2">
    <source>
        <dbReference type="Proteomes" id="UP000287519"/>
    </source>
</evidence>